<reference evidence="1 2" key="1">
    <citation type="journal article" date="2014" name="Am. J. Bot.">
        <title>Genome assembly and annotation for red clover (Trifolium pratense; Fabaceae).</title>
        <authorList>
            <person name="Istvanek J."/>
            <person name="Jaros M."/>
            <person name="Krenek A."/>
            <person name="Repkova J."/>
        </authorList>
    </citation>
    <scope>NUCLEOTIDE SEQUENCE [LARGE SCALE GENOMIC DNA]</scope>
    <source>
        <strain evidence="2">cv. Tatra</strain>
        <tissue evidence="1">Young leaves</tissue>
    </source>
</reference>
<keyword evidence="1" id="KW-0808">Transferase</keyword>
<dbReference type="AlphaFoldDB" id="A0A2K3K612"/>
<evidence type="ECO:0000313" key="2">
    <source>
        <dbReference type="Proteomes" id="UP000236291"/>
    </source>
</evidence>
<proteinExistence type="predicted"/>
<protein>
    <submittedName>
        <fullName evidence="1">Serine/threonine-protein kinase ATM-like protein</fullName>
    </submittedName>
</protein>
<comment type="caution">
    <text evidence="1">The sequence shown here is derived from an EMBL/GenBank/DDBJ whole genome shotgun (WGS) entry which is preliminary data.</text>
</comment>
<dbReference type="EMBL" id="ASHM01143318">
    <property type="protein sequence ID" value="PNX61725.1"/>
    <property type="molecule type" value="Genomic_DNA"/>
</dbReference>
<evidence type="ECO:0000313" key="1">
    <source>
        <dbReference type="EMBL" id="PNX61725.1"/>
    </source>
</evidence>
<dbReference type="Proteomes" id="UP000236291">
    <property type="component" value="Unassembled WGS sequence"/>
</dbReference>
<accession>A0A2K3K612</accession>
<gene>
    <name evidence="1" type="ORF">L195_g060804</name>
</gene>
<dbReference type="ExpressionAtlas" id="A0A2K3K612">
    <property type="expression patterns" value="baseline"/>
</dbReference>
<feature type="non-terminal residue" evidence="1">
    <location>
        <position position="51"/>
    </location>
</feature>
<name>A0A2K3K612_TRIPR</name>
<keyword evidence="1" id="KW-0418">Kinase</keyword>
<organism evidence="1 2">
    <name type="scientific">Trifolium pratense</name>
    <name type="common">Red clover</name>
    <dbReference type="NCBI Taxonomy" id="57577"/>
    <lineage>
        <taxon>Eukaryota</taxon>
        <taxon>Viridiplantae</taxon>
        <taxon>Streptophyta</taxon>
        <taxon>Embryophyta</taxon>
        <taxon>Tracheophyta</taxon>
        <taxon>Spermatophyta</taxon>
        <taxon>Magnoliopsida</taxon>
        <taxon>eudicotyledons</taxon>
        <taxon>Gunneridae</taxon>
        <taxon>Pentapetalae</taxon>
        <taxon>rosids</taxon>
        <taxon>fabids</taxon>
        <taxon>Fabales</taxon>
        <taxon>Fabaceae</taxon>
        <taxon>Papilionoideae</taxon>
        <taxon>50 kb inversion clade</taxon>
        <taxon>NPAAA clade</taxon>
        <taxon>Hologalegina</taxon>
        <taxon>IRL clade</taxon>
        <taxon>Trifolieae</taxon>
        <taxon>Trifolium</taxon>
    </lineage>
</organism>
<reference evidence="1 2" key="2">
    <citation type="journal article" date="2017" name="Front. Plant Sci.">
        <title>Gene Classification and Mining of Molecular Markers Useful in Red Clover (Trifolium pratense) Breeding.</title>
        <authorList>
            <person name="Istvanek J."/>
            <person name="Dluhosova J."/>
            <person name="Dluhos P."/>
            <person name="Patkova L."/>
            <person name="Nedelnik J."/>
            <person name="Repkova J."/>
        </authorList>
    </citation>
    <scope>NUCLEOTIDE SEQUENCE [LARGE SCALE GENOMIC DNA]</scope>
    <source>
        <strain evidence="2">cv. Tatra</strain>
        <tissue evidence="1">Young leaves</tissue>
    </source>
</reference>
<sequence>MSGIITEQVGLKLACGNVLSSTHALLSKLFSLDAVGKEKCGPYLSEVTTKQ</sequence>
<dbReference type="GO" id="GO:0016301">
    <property type="term" value="F:kinase activity"/>
    <property type="evidence" value="ECO:0007669"/>
    <property type="project" value="UniProtKB-KW"/>
</dbReference>